<proteinExistence type="predicted"/>
<reference evidence="2" key="1">
    <citation type="submission" date="2021-02" db="EMBL/GenBank/DDBJ databases">
        <authorList>
            <person name="Nowell W R."/>
        </authorList>
    </citation>
    <scope>NUCLEOTIDE SEQUENCE</scope>
</reference>
<organism evidence="2 3">
    <name type="scientific">Rotaria sordida</name>
    <dbReference type="NCBI Taxonomy" id="392033"/>
    <lineage>
        <taxon>Eukaryota</taxon>
        <taxon>Metazoa</taxon>
        <taxon>Spiralia</taxon>
        <taxon>Gnathifera</taxon>
        <taxon>Rotifera</taxon>
        <taxon>Eurotatoria</taxon>
        <taxon>Bdelloidea</taxon>
        <taxon>Philodinida</taxon>
        <taxon>Philodinidae</taxon>
        <taxon>Rotaria</taxon>
    </lineage>
</organism>
<sequence length="193" mass="22159">MLANQIMSRIQFNNEINETISRFQKKTPIVFARTLDLIRTVIQGNALMAAFSSNWKFVMTEIERGKNASFRTIPVSHNNTKQNTSCSCATLRTCTTSAKMFDNDEDYVLDPSIKLNSSATRFNIDDAVETMAYEICASNYCTYTYHYRFDAVELLTTFLSVFVGLSVGIRFIAPYLIEIIKKFRNHFRILPLQ</sequence>
<protein>
    <submittedName>
        <fullName evidence="2">Uncharacterized protein</fullName>
    </submittedName>
</protein>
<dbReference type="AlphaFoldDB" id="A0A819M8V1"/>
<keyword evidence="1" id="KW-0472">Membrane</keyword>
<evidence type="ECO:0000313" key="3">
    <source>
        <dbReference type="Proteomes" id="UP000663836"/>
    </source>
</evidence>
<name>A0A819M8V1_9BILA</name>
<gene>
    <name evidence="2" type="ORF">JBS370_LOCUS24906</name>
</gene>
<keyword evidence="1" id="KW-1133">Transmembrane helix</keyword>
<evidence type="ECO:0000313" key="2">
    <source>
        <dbReference type="EMBL" id="CAF3976018.1"/>
    </source>
</evidence>
<comment type="caution">
    <text evidence="2">The sequence shown here is derived from an EMBL/GenBank/DDBJ whole genome shotgun (WGS) entry which is preliminary data.</text>
</comment>
<feature type="transmembrane region" description="Helical" evidence="1">
    <location>
        <begin position="154"/>
        <end position="177"/>
    </location>
</feature>
<keyword evidence="1" id="KW-0812">Transmembrane</keyword>
<accession>A0A819M8V1</accession>
<dbReference type="EMBL" id="CAJOBD010003999">
    <property type="protein sequence ID" value="CAF3976018.1"/>
    <property type="molecule type" value="Genomic_DNA"/>
</dbReference>
<evidence type="ECO:0000256" key="1">
    <source>
        <dbReference type="SAM" id="Phobius"/>
    </source>
</evidence>
<dbReference type="Proteomes" id="UP000663836">
    <property type="component" value="Unassembled WGS sequence"/>
</dbReference>